<dbReference type="Gramene" id="TuG1812G0300005728.01.T01">
    <property type="protein sequence ID" value="TuG1812G0300005728.01.T01"/>
    <property type="gene ID" value="TuG1812G0300005728.01"/>
</dbReference>
<reference evidence="2" key="3">
    <citation type="submission" date="2022-06" db="UniProtKB">
        <authorList>
            <consortium name="EnsemblPlants"/>
        </authorList>
    </citation>
    <scope>IDENTIFICATION</scope>
</reference>
<reference evidence="3" key="1">
    <citation type="journal article" date="2013" name="Nature">
        <title>Draft genome of the wheat A-genome progenitor Triticum urartu.</title>
        <authorList>
            <person name="Ling H.Q."/>
            <person name="Zhao S."/>
            <person name="Liu D."/>
            <person name="Wang J."/>
            <person name="Sun H."/>
            <person name="Zhang C."/>
            <person name="Fan H."/>
            <person name="Li D."/>
            <person name="Dong L."/>
            <person name="Tao Y."/>
            <person name="Gao C."/>
            <person name="Wu H."/>
            <person name="Li Y."/>
            <person name="Cui Y."/>
            <person name="Guo X."/>
            <person name="Zheng S."/>
            <person name="Wang B."/>
            <person name="Yu K."/>
            <person name="Liang Q."/>
            <person name="Yang W."/>
            <person name="Lou X."/>
            <person name="Chen J."/>
            <person name="Feng M."/>
            <person name="Jian J."/>
            <person name="Zhang X."/>
            <person name="Luo G."/>
            <person name="Jiang Y."/>
            <person name="Liu J."/>
            <person name="Wang Z."/>
            <person name="Sha Y."/>
            <person name="Zhang B."/>
            <person name="Wu H."/>
            <person name="Tang D."/>
            <person name="Shen Q."/>
            <person name="Xue P."/>
            <person name="Zou S."/>
            <person name="Wang X."/>
            <person name="Liu X."/>
            <person name="Wang F."/>
            <person name="Yang Y."/>
            <person name="An X."/>
            <person name="Dong Z."/>
            <person name="Zhang K."/>
            <person name="Zhang X."/>
            <person name="Luo M.C."/>
            <person name="Dvorak J."/>
            <person name="Tong Y."/>
            <person name="Wang J."/>
            <person name="Yang H."/>
            <person name="Li Z."/>
            <person name="Wang D."/>
            <person name="Zhang A."/>
            <person name="Wang J."/>
        </authorList>
    </citation>
    <scope>NUCLEOTIDE SEQUENCE</scope>
    <source>
        <strain evidence="3">cv. G1812</strain>
    </source>
</reference>
<evidence type="ECO:0000313" key="3">
    <source>
        <dbReference type="Proteomes" id="UP000015106"/>
    </source>
</evidence>
<evidence type="ECO:0000259" key="1">
    <source>
        <dbReference type="Pfam" id="PF17820"/>
    </source>
</evidence>
<dbReference type="InterPro" id="IPR041489">
    <property type="entry name" value="PDZ_6"/>
</dbReference>
<proteinExistence type="predicted"/>
<dbReference type="Proteomes" id="UP000015106">
    <property type="component" value="Chromosome 3"/>
</dbReference>
<feature type="domain" description="PDZ" evidence="1">
    <location>
        <begin position="59"/>
        <end position="98"/>
    </location>
</feature>
<keyword evidence="3" id="KW-1185">Reference proteome</keyword>
<accession>A0A8R7U3Q8</accession>
<reference evidence="2" key="2">
    <citation type="submission" date="2018-03" db="EMBL/GenBank/DDBJ databases">
        <title>The Triticum urartu genome reveals the dynamic nature of wheat genome evolution.</title>
        <authorList>
            <person name="Ling H."/>
            <person name="Ma B."/>
            <person name="Shi X."/>
            <person name="Liu H."/>
            <person name="Dong L."/>
            <person name="Sun H."/>
            <person name="Cao Y."/>
            <person name="Gao Q."/>
            <person name="Zheng S."/>
            <person name="Li Y."/>
            <person name="Yu Y."/>
            <person name="Du H."/>
            <person name="Qi M."/>
            <person name="Li Y."/>
            <person name="Yu H."/>
            <person name="Cui Y."/>
            <person name="Wang N."/>
            <person name="Chen C."/>
            <person name="Wu H."/>
            <person name="Zhao Y."/>
            <person name="Zhang J."/>
            <person name="Li Y."/>
            <person name="Zhou W."/>
            <person name="Zhang B."/>
            <person name="Hu W."/>
            <person name="Eijk M."/>
            <person name="Tang J."/>
            <person name="Witsenboer H."/>
            <person name="Zhao S."/>
            <person name="Li Z."/>
            <person name="Zhang A."/>
            <person name="Wang D."/>
            <person name="Liang C."/>
        </authorList>
    </citation>
    <scope>NUCLEOTIDE SEQUENCE [LARGE SCALE GENOMIC DNA]</scope>
    <source>
        <strain evidence="2">cv. G1812</strain>
    </source>
</reference>
<protein>
    <recommendedName>
        <fullName evidence="1">PDZ domain-containing protein</fullName>
    </recommendedName>
</protein>
<dbReference type="SUPFAM" id="SSF50156">
    <property type="entry name" value="PDZ domain-like"/>
    <property type="match status" value="1"/>
</dbReference>
<name>A0A8R7U3Q8_TRIUA</name>
<dbReference type="Gene3D" id="2.30.42.10">
    <property type="match status" value="1"/>
</dbReference>
<dbReference type="Pfam" id="PF17820">
    <property type="entry name" value="PDZ_6"/>
    <property type="match status" value="1"/>
</dbReference>
<organism evidence="2 3">
    <name type="scientific">Triticum urartu</name>
    <name type="common">Red wild einkorn</name>
    <name type="synonym">Crithodium urartu</name>
    <dbReference type="NCBI Taxonomy" id="4572"/>
    <lineage>
        <taxon>Eukaryota</taxon>
        <taxon>Viridiplantae</taxon>
        <taxon>Streptophyta</taxon>
        <taxon>Embryophyta</taxon>
        <taxon>Tracheophyta</taxon>
        <taxon>Spermatophyta</taxon>
        <taxon>Magnoliopsida</taxon>
        <taxon>Liliopsida</taxon>
        <taxon>Poales</taxon>
        <taxon>Poaceae</taxon>
        <taxon>BOP clade</taxon>
        <taxon>Pooideae</taxon>
        <taxon>Triticodae</taxon>
        <taxon>Triticeae</taxon>
        <taxon>Triticinae</taxon>
        <taxon>Triticum</taxon>
    </lineage>
</organism>
<dbReference type="InterPro" id="IPR036034">
    <property type="entry name" value="PDZ_sf"/>
</dbReference>
<dbReference type="PANTHER" id="PTHR47389">
    <property type="entry name" value="OS09G0436400 PROTEIN"/>
    <property type="match status" value="1"/>
</dbReference>
<sequence>MIGSCSGGSFIPSLALLKCFHLWRNFQRIPRSKFNAISLLNPAHVEHILVECEIDDCLIITVVSEESPAEKCGIRNGDVIECLNGKRISNTVELENMLLSIMEKSGDNINSDLDLEIQVYFTRTELRRIKVLTVNVSEDGEYCEPYMQHLPAGNLMQHFTK</sequence>
<dbReference type="AlphaFoldDB" id="A0A8R7U3Q8"/>
<dbReference type="PANTHER" id="PTHR47389:SF5">
    <property type="entry name" value="OS09G0436700 PROTEIN"/>
    <property type="match status" value="1"/>
</dbReference>
<dbReference type="EnsemblPlants" id="TuG1812G0300005728.01.T01">
    <property type="protein sequence ID" value="TuG1812G0300005728.01.T01"/>
    <property type="gene ID" value="TuG1812G0300005728.01"/>
</dbReference>
<evidence type="ECO:0000313" key="2">
    <source>
        <dbReference type="EnsemblPlants" id="TuG1812G0300005728.01.T01"/>
    </source>
</evidence>